<evidence type="ECO:0000313" key="1">
    <source>
        <dbReference type="EMBL" id="KYP37821.1"/>
    </source>
</evidence>
<evidence type="ECO:0000313" key="2">
    <source>
        <dbReference type="Proteomes" id="UP000075243"/>
    </source>
</evidence>
<protein>
    <recommendedName>
        <fullName evidence="3">Transposase</fullName>
    </recommendedName>
</protein>
<organism evidence="1 2">
    <name type="scientific">Cajanus cajan</name>
    <name type="common">Pigeon pea</name>
    <name type="synonym">Cajanus indicus</name>
    <dbReference type="NCBI Taxonomy" id="3821"/>
    <lineage>
        <taxon>Eukaryota</taxon>
        <taxon>Viridiplantae</taxon>
        <taxon>Streptophyta</taxon>
        <taxon>Embryophyta</taxon>
        <taxon>Tracheophyta</taxon>
        <taxon>Spermatophyta</taxon>
        <taxon>Magnoliopsida</taxon>
        <taxon>eudicotyledons</taxon>
        <taxon>Gunneridae</taxon>
        <taxon>Pentapetalae</taxon>
        <taxon>rosids</taxon>
        <taxon>fabids</taxon>
        <taxon>Fabales</taxon>
        <taxon>Fabaceae</taxon>
        <taxon>Papilionoideae</taxon>
        <taxon>50 kb inversion clade</taxon>
        <taxon>NPAAA clade</taxon>
        <taxon>indigoferoid/millettioid clade</taxon>
        <taxon>Phaseoleae</taxon>
        <taxon>Cajanus</taxon>
    </lineage>
</organism>
<sequence length="567" mass="65109">MFTRLLATLRLFSLKARNGWTDKSFTELLALLKEMLPKDNMLPNRNYEKKKKMLCPMGLEYKKIHACPNDCVLYTNNFATLKVCPTCGLSRFKKKTDGSSGEEEIKGPPTKVLWNLSIIPRFKSLFAIKEDAKNLTWHENGIKCDNFLRHPTDSLQWKRIDETFPEFGVESRNLRIGLATDGMNPYGNLSSKHSSWPVLLVIYNLPPWLCMKRKYIMLSMMISGPRQPGNDIDVYLSPLIDDLKMLWETGVEVFDAYREEKFTLRAMLFCTINDFPAYGNLSGYSVKGHYACPICEENTSYTQLKHGQKTAYTRHRKFLVRSHPYRRLKKAFNGCQEDEIASTPRNGEEVYQRVKNINIVFGKTQKKSTERNIWKKRSIFFNLPYWCKLDVRHCIDVMHVEKNVCDSLIGTLLNIKGKTKDGVKAPQDLVDMGIRSELHPHSIGRRTYLPPACHTLSKKEKKSFCECLRSVKVPQGYSSNVKSLVSIQDLKLIGLKSHNCHVLMQQLFPVGIRNILPSSVRVAITRLCLFFNAICNKVIDPVKLDELENGSNHNLVSIGNVFSTFIF</sequence>
<accession>A0A151R5G7</accession>
<dbReference type="Gramene" id="C.cajan_39228.t">
    <property type="protein sequence ID" value="C.cajan_39228.t.cds1"/>
    <property type="gene ID" value="C.cajan_39228"/>
</dbReference>
<dbReference type="PANTHER" id="PTHR10775">
    <property type="entry name" value="OS08G0208400 PROTEIN"/>
    <property type="match status" value="1"/>
</dbReference>
<dbReference type="EMBL" id="KQ484064">
    <property type="protein sequence ID" value="KYP37821.1"/>
    <property type="molecule type" value="Genomic_DNA"/>
</dbReference>
<dbReference type="OMA" id="YMARETT"/>
<proteinExistence type="predicted"/>
<dbReference type="AlphaFoldDB" id="A0A151R5G7"/>
<gene>
    <name evidence="1" type="ORF">KK1_040962</name>
</gene>
<keyword evidence="2" id="KW-1185">Reference proteome</keyword>
<dbReference type="PANTHER" id="PTHR10775:SF182">
    <property type="entry name" value="TRANSPOSON, EN_SPM-LIKE, TRANSPOSASE-ASSOCIATED DOMAIN PROTEIN-RELATED"/>
    <property type="match status" value="1"/>
</dbReference>
<dbReference type="InterPro" id="IPR004242">
    <property type="entry name" value="Transposase_21"/>
</dbReference>
<name>A0A151R5G7_CAJCA</name>
<dbReference type="Pfam" id="PF02992">
    <property type="entry name" value="Transposase_21"/>
    <property type="match status" value="1"/>
</dbReference>
<reference evidence="1" key="1">
    <citation type="journal article" date="2012" name="Nat. Biotechnol.">
        <title>Draft genome sequence of pigeonpea (Cajanus cajan), an orphan legume crop of resource-poor farmers.</title>
        <authorList>
            <person name="Varshney R.K."/>
            <person name="Chen W."/>
            <person name="Li Y."/>
            <person name="Bharti A.K."/>
            <person name="Saxena R.K."/>
            <person name="Schlueter J.A."/>
            <person name="Donoghue M.T."/>
            <person name="Azam S."/>
            <person name="Fan G."/>
            <person name="Whaley A.M."/>
            <person name="Farmer A.D."/>
            <person name="Sheridan J."/>
            <person name="Iwata A."/>
            <person name="Tuteja R."/>
            <person name="Penmetsa R.V."/>
            <person name="Wu W."/>
            <person name="Upadhyaya H.D."/>
            <person name="Yang S.P."/>
            <person name="Shah T."/>
            <person name="Saxena K.B."/>
            <person name="Michael T."/>
            <person name="McCombie W.R."/>
            <person name="Yang B."/>
            <person name="Zhang G."/>
            <person name="Yang H."/>
            <person name="Wang J."/>
            <person name="Spillane C."/>
            <person name="Cook D.R."/>
            <person name="May G.D."/>
            <person name="Xu X."/>
            <person name="Jackson S.A."/>
        </authorList>
    </citation>
    <scope>NUCLEOTIDE SEQUENCE [LARGE SCALE GENOMIC DNA]</scope>
</reference>
<evidence type="ECO:0008006" key="3">
    <source>
        <dbReference type="Google" id="ProtNLM"/>
    </source>
</evidence>
<dbReference type="Proteomes" id="UP000075243">
    <property type="component" value="Unassembled WGS sequence"/>
</dbReference>